<comment type="caution">
    <text evidence="1">The sequence shown here is derived from an EMBL/GenBank/DDBJ whole genome shotgun (WGS) entry which is preliminary data.</text>
</comment>
<keyword evidence="2" id="KW-1185">Reference proteome</keyword>
<proteinExistence type="predicted"/>
<name>A0ACC1A114_9ROSI</name>
<dbReference type="Proteomes" id="UP001164250">
    <property type="component" value="Chromosome 13"/>
</dbReference>
<organism evidence="1 2">
    <name type="scientific">Pistacia atlantica</name>
    <dbReference type="NCBI Taxonomy" id="434234"/>
    <lineage>
        <taxon>Eukaryota</taxon>
        <taxon>Viridiplantae</taxon>
        <taxon>Streptophyta</taxon>
        <taxon>Embryophyta</taxon>
        <taxon>Tracheophyta</taxon>
        <taxon>Spermatophyta</taxon>
        <taxon>Magnoliopsida</taxon>
        <taxon>eudicotyledons</taxon>
        <taxon>Gunneridae</taxon>
        <taxon>Pentapetalae</taxon>
        <taxon>rosids</taxon>
        <taxon>malvids</taxon>
        <taxon>Sapindales</taxon>
        <taxon>Anacardiaceae</taxon>
        <taxon>Pistacia</taxon>
    </lineage>
</organism>
<evidence type="ECO:0000313" key="1">
    <source>
        <dbReference type="EMBL" id="KAJ0080620.1"/>
    </source>
</evidence>
<dbReference type="EMBL" id="CM047909">
    <property type="protein sequence ID" value="KAJ0080620.1"/>
    <property type="molecule type" value="Genomic_DNA"/>
</dbReference>
<sequence length="72" mass="8380">MLDENTEKLQLAEVRLAKLERTLSIDCITLEGKVAVCRHTITNQEREIVGLQREVTILWEQARIYHHTIATH</sequence>
<accession>A0ACC1A114</accession>
<reference evidence="2" key="1">
    <citation type="journal article" date="2023" name="G3 (Bethesda)">
        <title>Genome assembly and association tests identify interacting loci associated with vigor, precocity, and sex in interspecific pistachio rootstocks.</title>
        <authorList>
            <person name="Palmer W."/>
            <person name="Jacygrad E."/>
            <person name="Sagayaradj S."/>
            <person name="Cavanaugh K."/>
            <person name="Han R."/>
            <person name="Bertier L."/>
            <person name="Beede B."/>
            <person name="Kafkas S."/>
            <person name="Golino D."/>
            <person name="Preece J."/>
            <person name="Michelmore R."/>
        </authorList>
    </citation>
    <scope>NUCLEOTIDE SEQUENCE [LARGE SCALE GENOMIC DNA]</scope>
</reference>
<evidence type="ECO:0000313" key="2">
    <source>
        <dbReference type="Proteomes" id="UP001164250"/>
    </source>
</evidence>
<gene>
    <name evidence="1" type="ORF">Patl1_24140</name>
</gene>
<protein>
    <submittedName>
        <fullName evidence="1">Uncharacterized protein</fullName>
    </submittedName>
</protein>